<accession>A0A0M0J5J5</accession>
<evidence type="ECO:0000313" key="2">
    <source>
        <dbReference type="EMBL" id="KOO21876.1"/>
    </source>
</evidence>
<feature type="compositionally biased region" description="Low complexity" evidence="1">
    <location>
        <begin position="303"/>
        <end position="322"/>
    </location>
</feature>
<dbReference type="AlphaFoldDB" id="A0A0M0J5J5"/>
<dbReference type="Proteomes" id="UP000037460">
    <property type="component" value="Unassembled WGS sequence"/>
</dbReference>
<evidence type="ECO:0000313" key="3">
    <source>
        <dbReference type="Proteomes" id="UP000037460"/>
    </source>
</evidence>
<evidence type="ECO:0000256" key="1">
    <source>
        <dbReference type="SAM" id="MobiDB-lite"/>
    </source>
</evidence>
<feature type="compositionally biased region" description="Gly residues" evidence="1">
    <location>
        <begin position="325"/>
        <end position="336"/>
    </location>
</feature>
<proteinExistence type="predicted"/>
<reference evidence="3" key="1">
    <citation type="journal article" date="2015" name="PLoS Genet.">
        <title>Genome Sequence and Transcriptome Analyses of Chrysochromulina tobin: Metabolic Tools for Enhanced Algal Fitness in the Prominent Order Prymnesiales (Haptophyceae).</title>
        <authorList>
            <person name="Hovde B.T."/>
            <person name="Deodato C.R."/>
            <person name="Hunsperger H.M."/>
            <person name="Ryken S.A."/>
            <person name="Yost W."/>
            <person name="Jha R.K."/>
            <person name="Patterson J."/>
            <person name="Monnat R.J. Jr."/>
            <person name="Barlow S.B."/>
            <person name="Starkenburg S.R."/>
            <person name="Cattolico R.A."/>
        </authorList>
    </citation>
    <scope>NUCLEOTIDE SEQUENCE</scope>
    <source>
        <strain evidence="3">CCMP291</strain>
    </source>
</reference>
<sequence>MRMRLARACTISAISNVQAALKVEYQRAYSLSMAKRAAEVLAQAAEDVVATEADAHAAALAGAEASAAAIEAANGALAAEREALDAKQRALEQLLVPFDASLGYVTASKGLDQVDLCAVKASLAEAAANEVVGHAQQAVDWAVLASRHASAARTANEAAEAAVLQVRFARKLIVVLLGQSTGKTFQAIFQPNDAIGQQALQVFKAAQADAARAERAAAAVGANAGNSTRNAHRAETAAARAQKALSTARDAADLAAQQAVNAVVLSVKRAQRIRSSLFHNDLDATAVFGEPSPPLISPRTKNSSPQRSSSPPRSATRSSMRSAHAGGGSTLGGIPY</sequence>
<name>A0A0M0J5J5_9EUKA</name>
<feature type="region of interest" description="Disordered" evidence="1">
    <location>
        <begin position="289"/>
        <end position="336"/>
    </location>
</feature>
<organism evidence="2 3">
    <name type="scientific">Chrysochromulina tobinii</name>
    <dbReference type="NCBI Taxonomy" id="1460289"/>
    <lineage>
        <taxon>Eukaryota</taxon>
        <taxon>Haptista</taxon>
        <taxon>Haptophyta</taxon>
        <taxon>Prymnesiophyceae</taxon>
        <taxon>Prymnesiales</taxon>
        <taxon>Chrysochromulinaceae</taxon>
        <taxon>Chrysochromulina</taxon>
    </lineage>
</organism>
<protein>
    <submittedName>
        <fullName evidence="2">Uncharacterized protein</fullName>
    </submittedName>
</protein>
<gene>
    <name evidence="2" type="ORF">Ctob_005457</name>
</gene>
<comment type="caution">
    <text evidence="2">The sequence shown here is derived from an EMBL/GenBank/DDBJ whole genome shotgun (WGS) entry which is preliminary data.</text>
</comment>
<keyword evidence="3" id="KW-1185">Reference proteome</keyword>
<dbReference type="EMBL" id="JWZX01003326">
    <property type="protein sequence ID" value="KOO21876.1"/>
    <property type="molecule type" value="Genomic_DNA"/>
</dbReference>